<gene>
    <name evidence="2" type="ORF">MARPO_0072s0032</name>
</gene>
<evidence type="ECO:0000313" key="2">
    <source>
        <dbReference type="EMBL" id="PTQ35276.1"/>
    </source>
</evidence>
<keyword evidence="3" id="KW-1185">Reference proteome</keyword>
<protein>
    <submittedName>
        <fullName evidence="2">Uncharacterized protein</fullName>
    </submittedName>
</protein>
<sequence>MELGRTNFGFFIQDFSRTEDWNAFSNKCINLFSTRKHVRFFFSLVFLSGICFGATLGMQKNCRMEG</sequence>
<organism evidence="2 3">
    <name type="scientific">Marchantia polymorpha</name>
    <name type="common">Common liverwort</name>
    <name type="synonym">Marchantia aquatica</name>
    <dbReference type="NCBI Taxonomy" id="3197"/>
    <lineage>
        <taxon>Eukaryota</taxon>
        <taxon>Viridiplantae</taxon>
        <taxon>Streptophyta</taxon>
        <taxon>Embryophyta</taxon>
        <taxon>Marchantiophyta</taxon>
        <taxon>Marchantiopsida</taxon>
        <taxon>Marchantiidae</taxon>
        <taxon>Marchantiales</taxon>
        <taxon>Marchantiaceae</taxon>
        <taxon>Marchantia</taxon>
    </lineage>
</organism>
<evidence type="ECO:0000313" key="3">
    <source>
        <dbReference type="Proteomes" id="UP000244005"/>
    </source>
</evidence>
<reference evidence="3" key="1">
    <citation type="journal article" date="2017" name="Cell">
        <title>Insights into land plant evolution garnered from the Marchantia polymorpha genome.</title>
        <authorList>
            <person name="Bowman J.L."/>
            <person name="Kohchi T."/>
            <person name="Yamato K.T."/>
            <person name="Jenkins J."/>
            <person name="Shu S."/>
            <person name="Ishizaki K."/>
            <person name="Yamaoka S."/>
            <person name="Nishihama R."/>
            <person name="Nakamura Y."/>
            <person name="Berger F."/>
            <person name="Adam C."/>
            <person name="Aki S.S."/>
            <person name="Althoff F."/>
            <person name="Araki T."/>
            <person name="Arteaga-Vazquez M.A."/>
            <person name="Balasubrmanian S."/>
            <person name="Barry K."/>
            <person name="Bauer D."/>
            <person name="Boehm C.R."/>
            <person name="Briginshaw L."/>
            <person name="Caballero-Perez J."/>
            <person name="Catarino B."/>
            <person name="Chen F."/>
            <person name="Chiyoda S."/>
            <person name="Chovatia M."/>
            <person name="Davies K.M."/>
            <person name="Delmans M."/>
            <person name="Demura T."/>
            <person name="Dierschke T."/>
            <person name="Dolan L."/>
            <person name="Dorantes-Acosta A.E."/>
            <person name="Eklund D.M."/>
            <person name="Florent S.N."/>
            <person name="Flores-Sandoval E."/>
            <person name="Fujiyama A."/>
            <person name="Fukuzawa H."/>
            <person name="Galik B."/>
            <person name="Grimanelli D."/>
            <person name="Grimwood J."/>
            <person name="Grossniklaus U."/>
            <person name="Hamada T."/>
            <person name="Haseloff J."/>
            <person name="Hetherington A.J."/>
            <person name="Higo A."/>
            <person name="Hirakawa Y."/>
            <person name="Hundley H.N."/>
            <person name="Ikeda Y."/>
            <person name="Inoue K."/>
            <person name="Inoue S.I."/>
            <person name="Ishida S."/>
            <person name="Jia Q."/>
            <person name="Kakita M."/>
            <person name="Kanazawa T."/>
            <person name="Kawai Y."/>
            <person name="Kawashima T."/>
            <person name="Kennedy M."/>
            <person name="Kinose K."/>
            <person name="Kinoshita T."/>
            <person name="Kohara Y."/>
            <person name="Koide E."/>
            <person name="Komatsu K."/>
            <person name="Kopischke S."/>
            <person name="Kubo M."/>
            <person name="Kyozuka J."/>
            <person name="Lagercrantz U."/>
            <person name="Lin S.S."/>
            <person name="Lindquist E."/>
            <person name="Lipzen A.M."/>
            <person name="Lu C.W."/>
            <person name="De Luna E."/>
            <person name="Martienssen R.A."/>
            <person name="Minamino N."/>
            <person name="Mizutani M."/>
            <person name="Mizutani M."/>
            <person name="Mochizuki N."/>
            <person name="Monte I."/>
            <person name="Mosher R."/>
            <person name="Nagasaki H."/>
            <person name="Nakagami H."/>
            <person name="Naramoto S."/>
            <person name="Nishitani K."/>
            <person name="Ohtani M."/>
            <person name="Okamoto T."/>
            <person name="Okumura M."/>
            <person name="Phillips J."/>
            <person name="Pollak B."/>
            <person name="Reinders A."/>
            <person name="Rovekamp M."/>
            <person name="Sano R."/>
            <person name="Sawa S."/>
            <person name="Schmid M.W."/>
            <person name="Shirakawa M."/>
            <person name="Solano R."/>
            <person name="Spunde A."/>
            <person name="Suetsugu N."/>
            <person name="Sugano S."/>
            <person name="Sugiyama A."/>
            <person name="Sun R."/>
            <person name="Suzuki Y."/>
            <person name="Takenaka M."/>
            <person name="Takezawa D."/>
            <person name="Tomogane H."/>
            <person name="Tsuzuki M."/>
            <person name="Ueda T."/>
            <person name="Umeda M."/>
            <person name="Ward J.M."/>
            <person name="Watanabe Y."/>
            <person name="Yazaki K."/>
            <person name="Yokoyama R."/>
            <person name="Yoshitake Y."/>
            <person name="Yotsui I."/>
            <person name="Zachgo S."/>
            <person name="Schmutz J."/>
        </authorList>
    </citation>
    <scope>NUCLEOTIDE SEQUENCE [LARGE SCALE GENOMIC DNA]</scope>
    <source>
        <strain evidence="3">Tak-1</strain>
    </source>
</reference>
<proteinExistence type="predicted"/>
<dbReference type="Proteomes" id="UP000244005">
    <property type="component" value="Unassembled WGS sequence"/>
</dbReference>
<dbReference type="Gramene" id="Mp2g22990.1">
    <property type="protein sequence ID" value="Mp2g22990.1.cds1"/>
    <property type="gene ID" value="Mp2g22990"/>
</dbReference>
<feature type="transmembrane region" description="Helical" evidence="1">
    <location>
        <begin position="40"/>
        <end position="58"/>
    </location>
</feature>
<dbReference type="AlphaFoldDB" id="A0A2R6WN64"/>
<keyword evidence="1" id="KW-1133">Transmembrane helix</keyword>
<accession>A0A2R6WN64</accession>
<name>A0A2R6WN64_MARPO</name>
<dbReference type="EMBL" id="KZ772744">
    <property type="protein sequence ID" value="PTQ35276.1"/>
    <property type="molecule type" value="Genomic_DNA"/>
</dbReference>
<evidence type="ECO:0000256" key="1">
    <source>
        <dbReference type="SAM" id="Phobius"/>
    </source>
</evidence>
<keyword evidence="1" id="KW-0472">Membrane</keyword>
<keyword evidence="1" id="KW-0812">Transmembrane</keyword>